<gene>
    <name evidence="1" type="ORF">TASK_LOCUS5451</name>
</gene>
<evidence type="ECO:0000313" key="2">
    <source>
        <dbReference type="Proteomes" id="UP000282613"/>
    </source>
</evidence>
<reference evidence="1 2" key="2">
    <citation type="submission" date="2018-11" db="EMBL/GenBank/DDBJ databases">
        <authorList>
            <consortium name="Pathogen Informatics"/>
        </authorList>
    </citation>
    <scope>NUCLEOTIDE SEQUENCE [LARGE SCALE GENOMIC DNA]</scope>
</reference>
<evidence type="ECO:0000313" key="1">
    <source>
        <dbReference type="EMBL" id="VDK35122.1"/>
    </source>
</evidence>
<keyword evidence="2" id="KW-1185">Reference proteome</keyword>
<organism evidence="3">
    <name type="scientific">Taenia asiatica</name>
    <name type="common">Asian tapeworm</name>
    <dbReference type="NCBI Taxonomy" id="60517"/>
    <lineage>
        <taxon>Eukaryota</taxon>
        <taxon>Metazoa</taxon>
        <taxon>Spiralia</taxon>
        <taxon>Lophotrochozoa</taxon>
        <taxon>Platyhelminthes</taxon>
        <taxon>Cestoda</taxon>
        <taxon>Eucestoda</taxon>
        <taxon>Cyclophyllidea</taxon>
        <taxon>Taeniidae</taxon>
        <taxon>Taenia</taxon>
    </lineage>
</organism>
<sequence>MPPSEGIMIGRYFVALLTTPEICPSAVYVINAPNKKDTYESTTPVIQFEYNWEGTRPLRHPSIGSGFV</sequence>
<accession>A0A0R3W5P2</accession>
<dbReference type="AlphaFoldDB" id="A0A0R3W5P2"/>
<reference evidence="3" key="1">
    <citation type="submission" date="2017-02" db="UniProtKB">
        <authorList>
            <consortium name="WormBaseParasite"/>
        </authorList>
    </citation>
    <scope>IDENTIFICATION</scope>
</reference>
<dbReference type="WBParaSite" id="TASK_0000545001-mRNA-1">
    <property type="protein sequence ID" value="TASK_0000545001-mRNA-1"/>
    <property type="gene ID" value="TASK_0000545001"/>
</dbReference>
<proteinExistence type="predicted"/>
<dbReference type="EMBL" id="UYRS01018415">
    <property type="protein sequence ID" value="VDK35122.1"/>
    <property type="molecule type" value="Genomic_DNA"/>
</dbReference>
<dbReference type="Proteomes" id="UP000282613">
    <property type="component" value="Unassembled WGS sequence"/>
</dbReference>
<evidence type="ECO:0000313" key="3">
    <source>
        <dbReference type="WBParaSite" id="TASK_0000545001-mRNA-1"/>
    </source>
</evidence>
<name>A0A0R3W5P2_TAEAS</name>
<protein>
    <submittedName>
        <fullName evidence="3">UBC core domain-containing protein</fullName>
    </submittedName>
</protein>